<proteinExistence type="predicted"/>
<evidence type="ECO:0000313" key="1">
    <source>
        <dbReference type="EMBL" id="AIT10957.1"/>
    </source>
</evidence>
<dbReference type="EMBL" id="CP006694">
    <property type="protein sequence ID" value="AIT10957.1"/>
    <property type="molecule type" value="Genomic_DNA"/>
</dbReference>
<dbReference type="AlphaFoldDB" id="A0A097ESP4"/>
<reference evidence="1 2" key="2">
    <citation type="journal article" date="2014" name="Emerg. Microbes Infect.">
        <title>Potential impact on kidney infection: a whole-genome analysis of Leptospira santarosai serovar Shermani.</title>
        <authorList>
            <person name="Chou L.F."/>
            <person name="Chen T.W."/>
            <person name="Ko Y.C."/>
            <person name="Pan M.J."/>
            <person name="Tian Y.C."/>
            <person name="Chiu C.H."/>
            <person name="Tang P."/>
            <person name="Hung C.C."/>
            <person name="Yang C.W."/>
        </authorList>
    </citation>
    <scope>NUCLEOTIDE SEQUENCE</scope>
    <source>
        <strain evidence="1 2">LT 821</strain>
    </source>
</reference>
<reference evidence="1 2" key="1">
    <citation type="journal article" date="2012" name="Gene">
        <title>Sequence of Leptospira santarosai serovar Shermani genome and prediction of virulence-associated genes.</title>
        <authorList>
            <person name="Chou L.F."/>
            <person name="Chen Y.T."/>
            <person name="Lu C.W."/>
            <person name="Ko Y.C."/>
            <person name="Tang C.Y."/>
            <person name="Pan M.J."/>
            <person name="Tian Y.C."/>
            <person name="Chiu C.H."/>
            <person name="Hung C.C."/>
            <person name="Yang C.W."/>
        </authorList>
    </citation>
    <scope>NUCLEOTIDE SEQUENCE [LARGE SCALE GENOMIC DNA]</scope>
    <source>
        <strain evidence="1">LT 821</strain>
    </source>
</reference>
<sequence>MDSRSYSVKYYCHNYSIIQTEMSSTLRILLPKQQEMEHFQISSAIIQLSFY</sequence>
<organism evidence="1 2">
    <name type="scientific">Leptospira santarosai serovar Shermani str. LT 821</name>
    <dbReference type="NCBI Taxonomy" id="758847"/>
    <lineage>
        <taxon>Bacteria</taxon>
        <taxon>Pseudomonadati</taxon>
        <taxon>Spirochaetota</taxon>
        <taxon>Spirochaetia</taxon>
        <taxon>Leptospirales</taxon>
        <taxon>Leptospiraceae</taxon>
        <taxon>Leptospira</taxon>
    </lineage>
</organism>
<evidence type="ECO:0000313" key="2">
    <source>
        <dbReference type="Proteomes" id="UP000035800"/>
    </source>
</evidence>
<gene>
    <name evidence="1" type="ORF">LSS_22135</name>
</gene>
<dbReference type="KEGG" id="lst:LSS_22135"/>
<accession>A0A097ESP4</accession>
<name>A0A097ESP4_9LEPT</name>
<protein>
    <submittedName>
        <fullName evidence="1">Uncharacterized protein</fullName>
    </submittedName>
</protein>
<dbReference type="Proteomes" id="UP000035800">
    <property type="component" value="Chromosome I"/>
</dbReference>